<organism evidence="1 2">
    <name type="scientific">Chlamydomonas incerta</name>
    <dbReference type="NCBI Taxonomy" id="51695"/>
    <lineage>
        <taxon>Eukaryota</taxon>
        <taxon>Viridiplantae</taxon>
        <taxon>Chlorophyta</taxon>
        <taxon>core chlorophytes</taxon>
        <taxon>Chlorophyceae</taxon>
        <taxon>CS clade</taxon>
        <taxon>Chlamydomonadales</taxon>
        <taxon>Chlamydomonadaceae</taxon>
        <taxon>Chlamydomonas</taxon>
    </lineage>
</organism>
<dbReference type="EMBL" id="JAEHOC010000027">
    <property type="protein sequence ID" value="KAG2430498.1"/>
    <property type="molecule type" value="Genomic_DNA"/>
</dbReference>
<name>A0A835VYF9_CHLIN</name>
<evidence type="ECO:0000313" key="2">
    <source>
        <dbReference type="Proteomes" id="UP000650467"/>
    </source>
</evidence>
<dbReference type="AlphaFoldDB" id="A0A835VYF9"/>
<sequence length="464" mass="48355">MGFTVVTIARLTPPVDPDTGDGGSGQQLLRMLMVGQQDFGMSADGVRLGDSFSASFPAMKYGEWVLQAFVRDSGGTSGAVYRSPDPTSGGGYGVELVHTFDDEAPVGTWIEGYADAGVDFQQVLLGPFRGALAVALIFNRALSGDDLGEMYRSYASRFGWRVGLPDKRTCAEVDAAVCGELPWELTLAPDDTLPEVGNGEMPLCFSLHRRPLPGGAAVAAAPPPPTTGAAADATCAQGSAFQAPSELILPRQDMYAGGYFIGDVGDATVNGEAVQYRTITSFSASGGHGTEAIAIPLPAAATAPQPDSSYTICLDVGASFLAGADQQLRAEWSTMPWGVPYMIQRWKYADLRFSLYSSPPAAAASPGQQPAPAECCQTCTAPVFYSSFRCYTLAGGCATSSAYSTCWRSVANADCVNAATVGCGFALSSLSSFASKNPTGCCRCTTNINGWCGCGSTVNYCCAA</sequence>
<keyword evidence="2" id="KW-1185">Reference proteome</keyword>
<comment type="caution">
    <text evidence="1">The sequence shown here is derived from an EMBL/GenBank/DDBJ whole genome shotgun (WGS) entry which is preliminary data.</text>
</comment>
<proteinExistence type="predicted"/>
<protein>
    <submittedName>
        <fullName evidence="1">Uncharacterized protein</fullName>
    </submittedName>
</protein>
<gene>
    <name evidence="1" type="ORF">HXX76_010021</name>
</gene>
<reference evidence="1" key="1">
    <citation type="journal article" date="2020" name="bioRxiv">
        <title>Comparative genomics of Chlamydomonas.</title>
        <authorList>
            <person name="Craig R.J."/>
            <person name="Hasan A.R."/>
            <person name="Ness R.W."/>
            <person name="Keightley P.D."/>
        </authorList>
    </citation>
    <scope>NUCLEOTIDE SEQUENCE</scope>
    <source>
        <strain evidence="1">SAG 7.73</strain>
    </source>
</reference>
<dbReference type="Proteomes" id="UP000650467">
    <property type="component" value="Unassembled WGS sequence"/>
</dbReference>
<evidence type="ECO:0000313" key="1">
    <source>
        <dbReference type="EMBL" id="KAG2430498.1"/>
    </source>
</evidence>
<dbReference type="OrthoDB" id="537063at2759"/>
<accession>A0A835VYF9</accession>